<feature type="domain" description="RRM" evidence="4">
    <location>
        <begin position="185"/>
        <end position="263"/>
    </location>
</feature>
<reference evidence="5" key="1">
    <citation type="submission" date="2019-08" db="EMBL/GenBank/DDBJ databases">
        <title>The improved chromosome-level genome for the pearl oyster Pinctada fucata martensii using PacBio sequencing and Hi-C.</title>
        <authorList>
            <person name="Zheng Z."/>
        </authorList>
    </citation>
    <scope>NUCLEOTIDE SEQUENCE</scope>
    <source>
        <strain evidence="5">ZZ-2019</strain>
        <tissue evidence="5">Adductor muscle</tissue>
    </source>
</reference>
<protein>
    <recommendedName>
        <fullName evidence="4">RRM domain-containing protein</fullName>
    </recommendedName>
</protein>
<evidence type="ECO:0000256" key="2">
    <source>
        <dbReference type="ARBA" id="ARBA00022884"/>
    </source>
</evidence>
<dbReference type="GO" id="GO:0003729">
    <property type="term" value="F:mRNA binding"/>
    <property type="evidence" value="ECO:0007669"/>
    <property type="project" value="TreeGrafter"/>
</dbReference>
<name>A0AA88YFC7_PINIB</name>
<dbReference type="SMART" id="SM00360">
    <property type="entry name" value="RRM"/>
    <property type="match status" value="3"/>
</dbReference>
<evidence type="ECO:0000313" key="6">
    <source>
        <dbReference type="Proteomes" id="UP001186944"/>
    </source>
</evidence>
<keyword evidence="6" id="KW-1185">Reference proteome</keyword>
<dbReference type="EMBL" id="VSWD01000005">
    <property type="protein sequence ID" value="KAK3104179.1"/>
    <property type="molecule type" value="Genomic_DNA"/>
</dbReference>
<dbReference type="SUPFAM" id="SSF54928">
    <property type="entry name" value="RNA-binding domain, RBD"/>
    <property type="match status" value="2"/>
</dbReference>
<dbReference type="Gene3D" id="3.30.70.330">
    <property type="match status" value="3"/>
</dbReference>
<dbReference type="FunFam" id="3.30.70.330:FF:000383">
    <property type="entry name" value="Sex lethal, isoform D"/>
    <property type="match status" value="1"/>
</dbReference>
<dbReference type="PANTHER" id="PTHR48025:SF1">
    <property type="entry name" value="RRM DOMAIN-CONTAINING PROTEIN"/>
    <property type="match status" value="1"/>
</dbReference>
<evidence type="ECO:0000313" key="5">
    <source>
        <dbReference type="EMBL" id="KAK3104179.1"/>
    </source>
</evidence>
<gene>
    <name evidence="5" type="ORF">FSP39_025082</name>
</gene>
<dbReference type="GO" id="GO:0009967">
    <property type="term" value="P:positive regulation of signal transduction"/>
    <property type="evidence" value="ECO:0007669"/>
    <property type="project" value="UniProtKB-ARBA"/>
</dbReference>
<dbReference type="GO" id="GO:0010629">
    <property type="term" value="P:negative regulation of gene expression"/>
    <property type="evidence" value="ECO:0007669"/>
    <property type="project" value="UniProtKB-ARBA"/>
</dbReference>
<evidence type="ECO:0000256" key="1">
    <source>
        <dbReference type="ARBA" id="ARBA00022737"/>
    </source>
</evidence>
<keyword evidence="2 3" id="KW-0694">RNA-binding</keyword>
<dbReference type="InterPro" id="IPR012677">
    <property type="entry name" value="Nucleotide-bd_a/b_plait_sf"/>
</dbReference>
<dbReference type="InterPro" id="IPR050502">
    <property type="entry name" value="Euk_RNA-bind_prot"/>
</dbReference>
<dbReference type="CDD" id="cd00590">
    <property type="entry name" value="RRM_SF"/>
    <property type="match status" value="1"/>
</dbReference>
<keyword evidence="1" id="KW-0677">Repeat</keyword>
<organism evidence="5 6">
    <name type="scientific">Pinctada imbricata</name>
    <name type="common">Atlantic pearl-oyster</name>
    <name type="synonym">Pinctada martensii</name>
    <dbReference type="NCBI Taxonomy" id="66713"/>
    <lineage>
        <taxon>Eukaryota</taxon>
        <taxon>Metazoa</taxon>
        <taxon>Spiralia</taxon>
        <taxon>Lophotrochozoa</taxon>
        <taxon>Mollusca</taxon>
        <taxon>Bivalvia</taxon>
        <taxon>Autobranchia</taxon>
        <taxon>Pteriomorphia</taxon>
        <taxon>Pterioida</taxon>
        <taxon>Pterioidea</taxon>
        <taxon>Pteriidae</taxon>
        <taxon>Pinctada</taxon>
    </lineage>
</organism>
<sequence>MSDAQLETLFLEIGTIKSCRIIRDKRTKYSYGFGFVEYHNEEDATKAITSLDGLNLENKRIKVAYSGNTRKGILAIENLPTDYGEEELRNQFQQYGEIVNTKVMRSKGSDVSNGRGIVTFQKISDAEKAKTDLKGKILSGGVKPLEIRMKNTLGKMFYFRSKLKYNSEGDFSIDNDNTKQDQKVYTLFVYNIGRQVDATILWQMFAPLGKVKRAHVVYDKETWLSKNYGFVKMENYSDACNAINHMNGGSLDGKELKVEFSKNQNQSEEENLQ</sequence>
<evidence type="ECO:0000256" key="3">
    <source>
        <dbReference type="PROSITE-ProRule" id="PRU00176"/>
    </source>
</evidence>
<evidence type="ECO:0000259" key="4">
    <source>
        <dbReference type="PROSITE" id="PS50102"/>
    </source>
</evidence>
<dbReference type="PROSITE" id="PS50102">
    <property type="entry name" value="RRM"/>
    <property type="match status" value="3"/>
</dbReference>
<dbReference type="InterPro" id="IPR000504">
    <property type="entry name" value="RRM_dom"/>
</dbReference>
<dbReference type="PANTHER" id="PTHR48025">
    <property type="entry name" value="OS02G0815200 PROTEIN"/>
    <property type="match status" value="1"/>
</dbReference>
<accession>A0AA88YFC7</accession>
<dbReference type="AlphaFoldDB" id="A0AA88YFC7"/>
<dbReference type="Proteomes" id="UP001186944">
    <property type="component" value="Unassembled WGS sequence"/>
</dbReference>
<proteinExistence type="predicted"/>
<dbReference type="InterPro" id="IPR035979">
    <property type="entry name" value="RBD_domain_sf"/>
</dbReference>
<comment type="caution">
    <text evidence="5">The sequence shown here is derived from an EMBL/GenBank/DDBJ whole genome shotgun (WGS) entry which is preliminary data.</text>
</comment>
<dbReference type="Pfam" id="PF00076">
    <property type="entry name" value="RRM_1"/>
    <property type="match status" value="3"/>
</dbReference>
<feature type="domain" description="RRM" evidence="4">
    <location>
        <begin position="1"/>
        <end position="68"/>
    </location>
</feature>
<dbReference type="GO" id="GO:0005737">
    <property type="term" value="C:cytoplasm"/>
    <property type="evidence" value="ECO:0007669"/>
    <property type="project" value="UniProtKB-ARBA"/>
</dbReference>
<feature type="domain" description="RRM" evidence="4">
    <location>
        <begin position="72"/>
        <end position="152"/>
    </location>
</feature>